<gene>
    <name evidence="1" type="ORF">GALL_285610</name>
</gene>
<accession>A0A1J5RBY7</accession>
<reference evidence="1" key="1">
    <citation type="submission" date="2016-10" db="EMBL/GenBank/DDBJ databases">
        <title>Sequence of Gallionella enrichment culture.</title>
        <authorList>
            <person name="Poehlein A."/>
            <person name="Muehling M."/>
            <person name="Daniel R."/>
        </authorList>
    </citation>
    <scope>NUCLEOTIDE SEQUENCE</scope>
</reference>
<organism evidence="1">
    <name type="scientific">mine drainage metagenome</name>
    <dbReference type="NCBI Taxonomy" id="410659"/>
    <lineage>
        <taxon>unclassified sequences</taxon>
        <taxon>metagenomes</taxon>
        <taxon>ecological metagenomes</taxon>
    </lineage>
</organism>
<proteinExistence type="predicted"/>
<sequence>MPAEFNAFNAFPTIKPAFIGFQKNARIGSRRTWPGTTPKFRRTYPGLDGIGIVLPDDKIVAGAKQAGGATYSLEVELDAVAHAAGSGRADIRRW</sequence>
<dbReference type="EMBL" id="MLJW01000326">
    <property type="protein sequence ID" value="OIQ89535.1"/>
    <property type="molecule type" value="Genomic_DNA"/>
</dbReference>
<protein>
    <submittedName>
        <fullName evidence="1">Uncharacterized protein</fullName>
    </submittedName>
</protein>
<name>A0A1J5RBY7_9ZZZZ</name>
<dbReference type="AlphaFoldDB" id="A0A1J5RBY7"/>
<comment type="caution">
    <text evidence="1">The sequence shown here is derived from an EMBL/GenBank/DDBJ whole genome shotgun (WGS) entry which is preliminary data.</text>
</comment>
<evidence type="ECO:0000313" key="1">
    <source>
        <dbReference type="EMBL" id="OIQ89535.1"/>
    </source>
</evidence>